<dbReference type="GO" id="GO:0012505">
    <property type="term" value="C:endomembrane system"/>
    <property type="evidence" value="ECO:0007669"/>
    <property type="project" value="UniProtKB-SubCell"/>
</dbReference>
<keyword evidence="7" id="KW-0472">Membrane</keyword>
<dbReference type="Gramene" id="TraesCS7B02G231600.2">
    <property type="protein sequence ID" value="TraesCS7B02G231600.2"/>
    <property type="gene ID" value="TraesCS7B02G231600"/>
</dbReference>
<dbReference type="Gramene" id="TraesJUL7B03G04197900.1">
    <property type="protein sequence ID" value="TraesJUL7B03G04197900.1"/>
    <property type="gene ID" value="TraesJUL7B03G04197900"/>
</dbReference>
<comment type="subcellular location">
    <subcellularLocation>
        <location evidence="8">Endomembrane system</location>
        <topology evidence="8">Single-pass membrane protein</topology>
    </subcellularLocation>
    <subcellularLocation>
        <location evidence="1">Membrane</location>
        <topology evidence="1">Single-pass type I membrane protein</topology>
    </subcellularLocation>
</comment>
<dbReference type="PaxDb" id="4565-Traes_7BL_5D6B7314D.1"/>
<dbReference type="RefSeq" id="XP_044434900.1">
    <property type="nucleotide sequence ID" value="XM_044578965.1"/>
</dbReference>
<dbReference type="SUPFAM" id="SSF52058">
    <property type="entry name" value="L domain-like"/>
    <property type="match status" value="1"/>
</dbReference>
<dbReference type="PANTHER" id="PTHR46084:SF44">
    <property type="entry name" value="OS05G0471000 PROTEIN"/>
    <property type="match status" value="1"/>
</dbReference>
<accession>A0A3B6SGN1</accession>
<evidence type="ECO:0000256" key="6">
    <source>
        <dbReference type="ARBA" id="ARBA00022989"/>
    </source>
</evidence>
<dbReference type="Gramene" id="TraesMAC7B03G04153950.1">
    <property type="protein sequence ID" value="TraesMAC7B03G04153950.1"/>
    <property type="gene ID" value="TraesMAC7B03G04153950"/>
</dbReference>
<dbReference type="OrthoDB" id="785496at2759"/>
<keyword evidence="6" id="KW-1133">Transmembrane helix</keyword>
<evidence type="ECO:0000256" key="4">
    <source>
        <dbReference type="ARBA" id="ARBA00022729"/>
    </source>
</evidence>
<dbReference type="Gene3D" id="3.80.10.10">
    <property type="entry name" value="Ribonuclease Inhibitor"/>
    <property type="match status" value="1"/>
</dbReference>
<dbReference type="OMA" id="KMSACTE"/>
<evidence type="ECO:0008006" key="11">
    <source>
        <dbReference type="Google" id="ProtNLM"/>
    </source>
</evidence>
<dbReference type="RefSeq" id="XP_044434899.1">
    <property type="nucleotide sequence ID" value="XM_044578964.1"/>
</dbReference>
<keyword evidence="5" id="KW-0677">Repeat</keyword>
<keyword evidence="3" id="KW-0812">Transmembrane</keyword>
<evidence type="ECO:0000256" key="8">
    <source>
        <dbReference type="ARBA" id="ARBA00037847"/>
    </source>
</evidence>
<keyword evidence="2" id="KW-0433">Leucine-rich repeat</keyword>
<dbReference type="AlphaFoldDB" id="A0A3B6SGN1"/>
<dbReference type="FunFam" id="3.80.10.10:FF:000129">
    <property type="entry name" value="Leucine-rich repeat receptor-like kinase"/>
    <property type="match status" value="1"/>
</dbReference>
<keyword evidence="10" id="KW-1185">Reference proteome</keyword>
<reference evidence="9" key="2">
    <citation type="submission" date="2018-10" db="UniProtKB">
        <authorList>
            <consortium name="EnsemblPlants"/>
        </authorList>
    </citation>
    <scope>IDENTIFICATION</scope>
</reference>
<evidence type="ECO:0000256" key="1">
    <source>
        <dbReference type="ARBA" id="ARBA00004479"/>
    </source>
</evidence>
<sequence length="150" mass="16813">MAEADPCGALLDWDEGHAGPSWFGMQCSDDGWVIGLNLSNLGLKGMLSPKIGQLFNMHFLVLHKNLFYGIIPREMGDLRELTVLDLGHNNFNGSIPLELINILSLEFNFLKGNILYGDLPLELNELISLCESQVRHGRSFSNRMHTARFV</sequence>
<dbReference type="Gramene" id="TraesLDM7B03G04162360.1">
    <property type="protein sequence ID" value="TraesLDM7B03G04162360.1"/>
    <property type="gene ID" value="TraesLDM7B03G04162360"/>
</dbReference>
<dbReference type="Gramene" id="TraesLAC7B03G04104550.1">
    <property type="protein sequence ID" value="TraesLAC7B03G04104550.1"/>
    <property type="gene ID" value="TraesLAC7B03G04104550"/>
</dbReference>
<dbReference type="GeneID" id="123161115"/>
<evidence type="ECO:0000256" key="2">
    <source>
        <dbReference type="ARBA" id="ARBA00022614"/>
    </source>
</evidence>
<evidence type="ECO:0000256" key="3">
    <source>
        <dbReference type="ARBA" id="ARBA00022692"/>
    </source>
</evidence>
<dbReference type="GO" id="GO:0016020">
    <property type="term" value="C:membrane"/>
    <property type="evidence" value="ECO:0007669"/>
    <property type="project" value="UniProtKB-SubCell"/>
</dbReference>
<name>A0A3B6SGN1_WHEAT</name>
<evidence type="ECO:0000313" key="9">
    <source>
        <dbReference type="EnsemblPlants" id="TraesCS7B02G231600.2"/>
    </source>
</evidence>
<dbReference type="STRING" id="4565.A0A3B6SGN1"/>
<organism evidence="9">
    <name type="scientific">Triticum aestivum</name>
    <name type="common">Wheat</name>
    <dbReference type="NCBI Taxonomy" id="4565"/>
    <lineage>
        <taxon>Eukaryota</taxon>
        <taxon>Viridiplantae</taxon>
        <taxon>Streptophyta</taxon>
        <taxon>Embryophyta</taxon>
        <taxon>Tracheophyta</taxon>
        <taxon>Spermatophyta</taxon>
        <taxon>Magnoliopsida</taxon>
        <taxon>Liliopsida</taxon>
        <taxon>Poales</taxon>
        <taxon>Poaceae</taxon>
        <taxon>BOP clade</taxon>
        <taxon>Pooideae</taxon>
        <taxon>Triticodae</taxon>
        <taxon>Triticeae</taxon>
        <taxon>Triticinae</taxon>
        <taxon>Triticum</taxon>
    </lineage>
</organism>
<dbReference type="EnsemblPlants" id="TraesCS7B02G231600.2">
    <property type="protein sequence ID" value="TraesCS7B02G231600.2"/>
    <property type="gene ID" value="TraesCS7B02G231600"/>
</dbReference>
<evidence type="ECO:0000313" key="10">
    <source>
        <dbReference type="Proteomes" id="UP000019116"/>
    </source>
</evidence>
<dbReference type="Gramene" id="TraesRN7B0100655200.2">
    <property type="protein sequence ID" value="TraesRN7B0100655200.2"/>
    <property type="gene ID" value="TraesRN7B0100655200"/>
</dbReference>
<dbReference type="PANTHER" id="PTHR46084">
    <property type="entry name" value="PROTEIN MALE DISCOVERER 2"/>
    <property type="match status" value="1"/>
</dbReference>
<evidence type="ECO:0000256" key="5">
    <source>
        <dbReference type="ARBA" id="ARBA00022737"/>
    </source>
</evidence>
<protein>
    <recommendedName>
        <fullName evidence="11">Leucine-rich repeat-containing N-terminal plant-type domain-containing protein</fullName>
    </recommendedName>
</protein>
<dbReference type="InterPro" id="IPR032675">
    <property type="entry name" value="LRR_dom_sf"/>
</dbReference>
<dbReference type="SMR" id="A0A3B6SGN1"/>
<dbReference type="Gramene" id="TraesSTA7B03G04154800.1">
    <property type="protein sequence ID" value="TraesSTA7B03G04154800.1"/>
    <property type="gene ID" value="TraesSTA7B03G04154800"/>
</dbReference>
<dbReference type="Gramene" id="TraesSYM7B03G04207980.1">
    <property type="protein sequence ID" value="TraesSYM7B03G04207980.1"/>
    <property type="gene ID" value="TraesSYM7B03G04207980"/>
</dbReference>
<evidence type="ECO:0000256" key="7">
    <source>
        <dbReference type="ARBA" id="ARBA00023136"/>
    </source>
</evidence>
<keyword evidence="4" id="KW-0732">Signal</keyword>
<gene>
    <name evidence="9" type="primary">LOC123161115</name>
</gene>
<dbReference type="Gramene" id="TraesCS7B03G0652200.2">
    <property type="protein sequence ID" value="TraesCS7B03G0652200.2.CDS"/>
    <property type="gene ID" value="TraesCS7B03G0652200"/>
</dbReference>
<dbReference type="Proteomes" id="UP000019116">
    <property type="component" value="Chromosome 7B"/>
</dbReference>
<reference evidence="9" key="1">
    <citation type="submission" date="2018-08" db="EMBL/GenBank/DDBJ databases">
        <authorList>
            <person name="Rossello M."/>
        </authorList>
    </citation>
    <scope>NUCLEOTIDE SEQUENCE [LARGE SCALE GENOMIC DNA]</scope>
    <source>
        <strain evidence="9">cv. Chinese Spring</strain>
    </source>
</reference>
<proteinExistence type="predicted"/>